<keyword evidence="1" id="KW-0812">Transmembrane</keyword>
<sequence length="51" mass="5272">LLSVLLIEAIIVGISGVLVIIESVAGLALCATLSTSVPSRKQLNVHDCLND</sequence>
<keyword evidence="1" id="KW-0472">Membrane</keyword>
<protein>
    <submittedName>
        <fullName evidence="2">Uncharacterized protein</fullName>
    </submittedName>
</protein>
<evidence type="ECO:0000256" key="1">
    <source>
        <dbReference type="SAM" id="Phobius"/>
    </source>
</evidence>
<evidence type="ECO:0000313" key="2">
    <source>
        <dbReference type="EMBL" id="KHJ97132.1"/>
    </source>
</evidence>
<gene>
    <name evidence="2" type="ORF">OESDEN_02895</name>
</gene>
<keyword evidence="3" id="KW-1185">Reference proteome</keyword>
<feature type="non-terminal residue" evidence="2">
    <location>
        <position position="1"/>
    </location>
</feature>
<dbReference type="AlphaFoldDB" id="A0A0B1TMW7"/>
<dbReference type="EMBL" id="KN549512">
    <property type="protein sequence ID" value="KHJ97132.1"/>
    <property type="molecule type" value="Genomic_DNA"/>
</dbReference>
<feature type="transmembrane region" description="Helical" evidence="1">
    <location>
        <begin position="6"/>
        <end position="33"/>
    </location>
</feature>
<organism evidence="2 3">
    <name type="scientific">Oesophagostomum dentatum</name>
    <name type="common">Nodular worm</name>
    <dbReference type="NCBI Taxonomy" id="61180"/>
    <lineage>
        <taxon>Eukaryota</taxon>
        <taxon>Metazoa</taxon>
        <taxon>Ecdysozoa</taxon>
        <taxon>Nematoda</taxon>
        <taxon>Chromadorea</taxon>
        <taxon>Rhabditida</taxon>
        <taxon>Rhabditina</taxon>
        <taxon>Rhabditomorpha</taxon>
        <taxon>Strongyloidea</taxon>
        <taxon>Strongylidae</taxon>
        <taxon>Oesophagostomum</taxon>
    </lineage>
</organism>
<keyword evidence="1" id="KW-1133">Transmembrane helix</keyword>
<reference evidence="2 3" key="1">
    <citation type="submission" date="2014-03" db="EMBL/GenBank/DDBJ databases">
        <title>Draft genome of the hookworm Oesophagostomum dentatum.</title>
        <authorList>
            <person name="Mitreva M."/>
        </authorList>
    </citation>
    <scope>NUCLEOTIDE SEQUENCE [LARGE SCALE GENOMIC DNA]</scope>
    <source>
        <strain evidence="2 3">OD-Hann</strain>
    </source>
</reference>
<accession>A0A0B1TMW7</accession>
<evidence type="ECO:0000313" key="3">
    <source>
        <dbReference type="Proteomes" id="UP000053660"/>
    </source>
</evidence>
<dbReference type="Proteomes" id="UP000053660">
    <property type="component" value="Unassembled WGS sequence"/>
</dbReference>
<proteinExistence type="predicted"/>
<name>A0A0B1TMW7_OESDE</name>